<dbReference type="EMBL" id="JAVRRJ010000003">
    <property type="protein sequence ID" value="KAK5087015.1"/>
    <property type="molecule type" value="Genomic_DNA"/>
</dbReference>
<dbReference type="InterPro" id="IPR036291">
    <property type="entry name" value="NAD(P)-bd_dom_sf"/>
</dbReference>
<dbReference type="PRINTS" id="PR00081">
    <property type="entry name" value="GDHRDH"/>
</dbReference>
<keyword evidence="5" id="KW-1185">Reference proteome</keyword>
<dbReference type="GO" id="GO:0016491">
    <property type="term" value="F:oxidoreductase activity"/>
    <property type="evidence" value="ECO:0007669"/>
    <property type="project" value="UniProtKB-ARBA"/>
</dbReference>
<feature type="region of interest" description="Disordered" evidence="3">
    <location>
        <begin position="1"/>
        <end position="21"/>
    </location>
</feature>
<organism evidence="4 5">
    <name type="scientific">Lithohypha guttulata</name>
    <dbReference type="NCBI Taxonomy" id="1690604"/>
    <lineage>
        <taxon>Eukaryota</taxon>
        <taxon>Fungi</taxon>
        <taxon>Dikarya</taxon>
        <taxon>Ascomycota</taxon>
        <taxon>Pezizomycotina</taxon>
        <taxon>Eurotiomycetes</taxon>
        <taxon>Chaetothyriomycetidae</taxon>
        <taxon>Chaetothyriales</taxon>
        <taxon>Trichomeriaceae</taxon>
        <taxon>Lithohypha</taxon>
    </lineage>
</organism>
<dbReference type="Gene3D" id="3.40.50.720">
    <property type="entry name" value="NAD(P)-binding Rossmann-like Domain"/>
    <property type="match status" value="1"/>
</dbReference>
<dbReference type="Proteomes" id="UP001309876">
    <property type="component" value="Unassembled WGS sequence"/>
</dbReference>
<evidence type="ECO:0000256" key="3">
    <source>
        <dbReference type="SAM" id="MobiDB-lite"/>
    </source>
</evidence>
<dbReference type="PRINTS" id="PR00080">
    <property type="entry name" value="SDRFAMILY"/>
</dbReference>
<comment type="caution">
    <text evidence="4">The sequence shown here is derived from an EMBL/GenBank/DDBJ whole genome shotgun (WGS) entry which is preliminary data.</text>
</comment>
<dbReference type="CDD" id="cd05233">
    <property type="entry name" value="SDR_c"/>
    <property type="match status" value="1"/>
</dbReference>
<keyword evidence="1" id="KW-0521">NADP</keyword>
<evidence type="ECO:0000313" key="5">
    <source>
        <dbReference type="Proteomes" id="UP001309876"/>
    </source>
</evidence>
<comment type="similarity">
    <text evidence="2">Belongs to the short-chain dehydrogenases/reductases (SDR) family.</text>
</comment>
<reference evidence="4 5" key="1">
    <citation type="submission" date="2023-08" db="EMBL/GenBank/DDBJ databases">
        <title>Black Yeasts Isolated from many extreme environments.</title>
        <authorList>
            <person name="Coleine C."/>
            <person name="Stajich J.E."/>
            <person name="Selbmann L."/>
        </authorList>
    </citation>
    <scope>NUCLEOTIDE SEQUENCE [LARGE SCALE GENOMIC DNA]</scope>
    <source>
        <strain evidence="4 5">CCFEE 5910</strain>
    </source>
</reference>
<dbReference type="Pfam" id="PF13561">
    <property type="entry name" value="adh_short_C2"/>
    <property type="match status" value="1"/>
</dbReference>
<evidence type="ECO:0000256" key="1">
    <source>
        <dbReference type="ARBA" id="ARBA00022857"/>
    </source>
</evidence>
<evidence type="ECO:0000313" key="4">
    <source>
        <dbReference type="EMBL" id="KAK5087015.1"/>
    </source>
</evidence>
<dbReference type="InterPro" id="IPR002347">
    <property type="entry name" value="SDR_fam"/>
</dbReference>
<proteinExistence type="inferred from homology"/>
<protein>
    <submittedName>
        <fullName evidence="4">Uncharacterized protein</fullName>
    </submittedName>
</protein>
<gene>
    <name evidence="4" type="ORF">LTR05_004186</name>
</gene>
<dbReference type="PANTHER" id="PTHR42820:SF1">
    <property type="entry name" value="SHORT-CHAIN DEHYDROGENASE_REDUCTASE FAMILY PROTEIN"/>
    <property type="match status" value="1"/>
</dbReference>
<dbReference type="PANTHER" id="PTHR42820">
    <property type="entry name" value="SHORT-CHAIN DEHYDROGENASE REDUCTASE"/>
    <property type="match status" value="1"/>
</dbReference>
<accession>A0AAN7YBM4</accession>
<dbReference type="SUPFAM" id="SSF51735">
    <property type="entry name" value="NAD(P)-binding Rossmann-fold domains"/>
    <property type="match status" value="1"/>
</dbReference>
<dbReference type="AlphaFoldDB" id="A0AAN7YBM4"/>
<sequence length="320" mass="33762">MSSNGTQAPPAPATMSGNDGATLSGQSLAQIQHIGDLSNKIALITGASSGLGRAMSQAFAAAGAFIVNADLTPNPPKAPLLEKTMAGRGINFDMPTVDLVNSQFPSQDGRPRMAYVQCDVTKTASVEAAVAFAVQTYGRLDIMINNAGVTAQPPGGRNLRTHEMSEKVYDIGMDVNVRGVWLGIKHATAQMLKQEAHTSGDRGWIINLCSIMGVVGLPGAAIYCATKGAVLQLTRTCAMEYAEDRIHINCINPGFAETSLLEDARTELGEGFSPFLNSLHPWGRLAMPEDIAKMAVFLSGPGASFITGQPFFVDGGYTAR</sequence>
<dbReference type="Pfam" id="PF00106">
    <property type="entry name" value="adh_short"/>
    <property type="match status" value="1"/>
</dbReference>
<name>A0AAN7YBM4_9EURO</name>
<evidence type="ECO:0000256" key="2">
    <source>
        <dbReference type="RuleBase" id="RU000363"/>
    </source>
</evidence>
<dbReference type="FunFam" id="3.40.50.720:FF:000084">
    <property type="entry name" value="Short-chain dehydrogenase reductase"/>
    <property type="match status" value="1"/>
</dbReference>